<dbReference type="EMBL" id="JACSQY010000012">
    <property type="protein sequence ID" value="MBD7909335.1"/>
    <property type="molecule type" value="Genomic_DNA"/>
</dbReference>
<dbReference type="Proteomes" id="UP000659496">
    <property type="component" value="Unassembled WGS sequence"/>
</dbReference>
<proteinExistence type="predicted"/>
<feature type="region of interest" description="Disordered" evidence="1">
    <location>
        <begin position="1"/>
        <end position="43"/>
    </location>
</feature>
<accession>A0ABR8PMD5</accession>
<gene>
    <name evidence="2" type="ORF">H9659_13445</name>
</gene>
<protein>
    <submittedName>
        <fullName evidence="2">Uncharacterized protein</fullName>
    </submittedName>
</protein>
<evidence type="ECO:0000256" key="1">
    <source>
        <dbReference type="SAM" id="MobiDB-lite"/>
    </source>
</evidence>
<reference evidence="2 3" key="1">
    <citation type="submission" date="2020-08" db="EMBL/GenBank/DDBJ databases">
        <title>A Genomic Blueprint of the Chicken Gut Microbiome.</title>
        <authorList>
            <person name="Gilroy R."/>
            <person name="Ravi A."/>
            <person name="Getino M."/>
            <person name="Pursley I."/>
            <person name="Horton D.L."/>
            <person name="Alikhan N.-F."/>
            <person name="Baker D."/>
            <person name="Gharbi K."/>
            <person name="Hall N."/>
            <person name="Watson M."/>
            <person name="Adriaenssens E.M."/>
            <person name="Foster-Nyarko E."/>
            <person name="Jarju S."/>
            <person name="Secka A."/>
            <person name="Antonio M."/>
            <person name="Oren A."/>
            <person name="Chaudhuri R."/>
            <person name="La Ragione R.M."/>
            <person name="Hildebrand F."/>
            <person name="Pallen M.J."/>
        </authorList>
    </citation>
    <scope>NUCLEOTIDE SEQUENCE [LARGE SCALE GENOMIC DNA]</scope>
    <source>
        <strain evidence="2 3">Sa3CUA8</strain>
    </source>
</reference>
<comment type="caution">
    <text evidence="2">The sequence shown here is derived from an EMBL/GenBank/DDBJ whole genome shotgun (WGS) entry which is preliminary data.</text>
</comment>
<sequence length="74" mass="8249">MSQWNRPLRAKNRSEKGFNRPNAPNNRPDGGIHRQPGTIQTPPGINWWNPACLEPVIPLQKAGIDVKKPLASCI</sequence>
<keyword evidence="3" id="KW-1185">Reference proteome</keyword>
<evidence type="ECO:0000313" key="2">
    <source>
        <dbReference type="EMBL" id="MBD7909335.1"/>
    </source>
</evidence>
<name>A0ABR8PMD5_9BACL</name>
<evidence type="ECO:0000313" key="3">
    <source>
        <dbReference type="Proteomes" id="UP000659496"/>
    </source>
</evidence>
<organism evidence="2 3">
    <name type="scientific">Sporosarcina gallistercoris</name>
    <dbReference type="NCBI Taxonomy" id="2762245"/>
    <lineage>
        <taxon>Bacteria</taxon>
        <taxon>Bacillati</taxon>
        <taxon>Bacillota</taxon>
        <taxon>Bacilli</taxon>
        <taxon>Bacillales</taxon>
        <taxon>Caryophanaceae</taxon>
        <taxon>Sporosarcina</taxon>
    </lineage>
</organism>